<evidence type="ECO:0000256" key="10">
    <source>
        <dbReference type="SAM" id="MobiDB-lite"/>
    </source>
</evidence>
<sequence>MSSVNVIDNADSSLRTPPKAPLQETHQETSGLKQAAIARYKNYIRREKRSYNDKKWKKIKEQQRQPTDAEPSFQPALKDSRSITEFQILNKIDEGSYGVVYRALDKSTDNIVALKRLKDLNEREGFSIAAQRELNTLLKLRHPNIVAGREIVVGSRKTEVFLVMEYMPEQLKSFLRSMRQDDLIFVPEQVKCLMTQLLEAVQHLHDNNIIHRDLKTDNILLSQDGVLKVADFGLAREYGFPLQQYTPGVGTRWYRAPELLLLSPEYSTPVDMWSVGCIFAELINLSPLFPGKSEIDQLNKIFMDLGTPSDAIWPGYSSLPTVRNIIFEDYPPGGLRNKITYEYFSDSGLSLLEGLLTYCPTRRVTAAAALEHAYFKERPVAIEPECLPMSTESADSGQYSGTEMGVDRGSYYYTRFSALENDELIIEVS</sequence>
<dbReference type="AlphaFoldDB" id="A0A9P0IAE4"/>
<dbReference type="SMART" id="SM00220">
    <property type="entry name" value="S_TKc"/>
    <property type="match status" value="1"/>
</dbReference>
<keyword evidence="5" id="KW-0547">Nucleotide-binding</keyword>
<feature type="domain" description="Protein kinase" evidence="11">
    <location>
        <begin position="86"/>
        <end position="375"/>
    </location>
</feature>
<dbReference type="EC" id="2.7.11.22" evidence="2"/>
<evidence type="ECO:0000256" key="2">
    <source>
        <dbReference type="ARBA" id="ARBA00012425"/>
    </source>
</evidence>
<evidence type="ECO:0000256" key="3">
    <source>
        <dbReference type="ARBA" id="ARBA00022527"/>
    </source>
</evidence>
<name>A0A9P0IAE4_SPOLI</name>
<dbReference type="PANTHER" id="PTHR24056">
    <property type="entry name" value="CELL DIVISION PROTEIN KINASE"/>
    <property type="match status" value="1"/>
</dbReference>
<dbReference type="GO" id="GO:0004693">
    <property type="term" value="F:cyclin-dependent protein serine/threonine kinase activity"/>
    <property type="evidence" value="ECO:0007669"/>
    <property type="project" value="UniProtKB-EC"/>
</dbReference>
<comment type="catalytic activity">
    <reaction evidence="8">
        <text>L-threonyl-[protein] + ATP = O-phospho-L-threonyl-[protein] + ADP + H(+)</text>
        <dbReference type="Rhea" id="RHEA:46608"/>
        <dbReference type="Rhea" id="RHEA-COMP:11060"/>
        <dbReference type="Rhea" id="RHEA-COMP:11605"/>
        <dbReference type="ChEBI" id="CHEBI:15378"/>
        <dbReference type="ChEBI" id="CHEBI:30013"/>
        <dbReference type="ChEBI" id="CHEBI:30616"/>
        <dbReference type="ChEBI" id="CHEBI:61977"/>
        <dbReference type="ChEBI" id="CHEBI:456216"/>
        <dbReference type="EC" id="2.7.11.22"/>
    </reaction>
</comment>
<dbReference type="FunFam" id="1.10.510.10:FF:000624">
    <property type="entry name" value="Mitogen-activated protein kinase"/>
    <property type="match status" value="1"/>
</dbReference>
<keyword evidence="7" id="KW-0067">ATP-binding</keyword>
<evidence type="ECO:0000256" key="6">
    <source>
        <dbReference type="ARBA" id="ARBA00022777"/>
    </source>
</evidence>
<keyword evidence="3" id="KW-0723">Serine/threonine-protein kinase</keyword>
<dbReference type="GO" id="GO:0005524">
    <property type="term" value="F:ATP binding"/>
    <property type="evidence" value="ECO:0007669"/>
    <property type="project" value="UniProtKB-KW"/>
</dbReference>
<keyword evidence="4" id="KW-0808">Transferase</keyword>
<dbReference type="InterPro" id="IPR008271">
    <property type="entry name" value="Ser/Thr_kinase_AS"/>
</dbReference>
<dbReference type="Pfam" id="PF00069">
    <property type="entry name" value="Pkinase"/>
    <property type="match status" value="1"/>
</dbReference>
<evidence type="ECO:0000259" key="11">
    <source>
        <dbReference type="PROSITE" id="PS50011"/>
    </source>
</evidence>
<dbReference type="PANTHER" id="PTHR24056:SF107">
    <property type="entry name" value="CYCLIN-DEPENDENT KINASE 11A-RELATED"/>
    <property type="match status" value="1"/>
</dbReference>
<protein>
    <recommendedName>
        <fullName evidence="2">cyclin-dependent kinase</fullName>
        <ecNumber evidence="2">2.7.11.22</ecNumber>
    </recommendedName>
</protein>
<evidence type="ECO:0000256" key="7">
    <source>
        <dbReference type="ARBA" id="ARBA00022840"/>
    </source>
</evidence>
<organism evidence="12 13">
    <name type="scientific">Spodoptera littoralis</name>
    <name type="common">Egyptian cotton leafworm</name>
    <dbReference type="NCBI Taxonomy" id="7109"/>
    <lineage>
        <taxon>Eukaryota</taxon>
        <taxon>Metazoa</taxon>
        <taxon>Ecdysozoa</taxon>
        <taxon>Arthropoda</taxon>
        <taxon>Hexapoda</taxon>
        <taxon>Insecta</taxon>
        <taxon>Pterygota</taxon>
        <taxon>Neoptera</taxon>
        <taxon>Endopterygota</taxon>
        <taxon>Lepidoptera</taxon>
        <taxon>Glossata</taxon>
        <taxon>Ditrysia</taxon>
        <taxon>Noctuoidea</taxon>
        <taxon>Noctuidae</taxon>
        <taxon>Amphipyrinae</taxon>
        <taxon>Spodoptera</taxon>
    </lineage>
</organism>
<feature type="region of interest" description="Disordered" evidence="10">
    <location>
        <begin position="1"/>
        <end position="31"/>
    </location>
</feature>
<evidence type="ECO:0000256" key="9">
    <source>
        <dbReference type="ARBA" id="ARBA00048367"/>
    </source>
</evidence>
<dbReference type="PROSITE" id="PS00108">
    <property type="entry name" value="PROTEIN_KINASE_ST"/>
    <property type="match status" value="1"/>
</dbReference>
<dbReference type="SUPFAM" id="SSF56112">
    <property type="entry name" value="Protein kinase-like (PK-like)"/>
    <property type="match status" value="1"/>
</dbReference>
<evidence type="ECO:0000256" key="8">
    <source>
        <dbReference type="ARBA" id="ARBA00047811"/>
    </source>
</evidence>
<proteinExistence type="inferred from homology"/>
<keyword evidence="13" id="KW-1185">Reference proteome</keyword>
<evidence type="ECO:0000256" key="5">
    <source>
        <dbReference type="ARBA" id="ARBA00022741"/>
    </source>
</evidence>
<feature type="compositionally biased region" description="Polar residues" evidence="10">
    <location>
        <begin position="1"/>
        <end position="15"/>
    </location>
</feature>
<dbReference type="InterPro" id="IPR050108">
    <property type="entry name" value="CDK"/>
</dbReference>
<keyword evidence="6" id="KW-0418">Kinase</keyword>
<dbReference type="Proteomes" id="UP001153321">
    <property type="component" value="Chromosome 28"/>
</dbReference>
<gene>
    <name evidence="12" type="ORF">SPLIT_LOCUS7985</name>
</gene>
<dbReference type="FunFam" id="3.30.200.20:FF:000054">
    <property type="entry name" value="Cyclin-dependent kinase 11B"/>
    <property type="match status" value="1"/>
</dbReference>
<dbReference type="InterPro" id="IPR011009">
    <property type="entry name" value="Kinase-like_dom_sf"/>
</dbReference>
<feature type="region of interest" description="Disordered" evidence="10">
    <location>
        <begin position="54"/>
        <end position="76"/>
    </location>
</feature>
<accession>A0A9P0IAE4</accession>
<dbReference type="Gene3D" id="1.10.510.10">
    <property type="entry name" value="Transferase(Phosphotransferase) domain 1"/>
    <property type="match status" value="1"/>
</dbReference>
<evidence type="ECO:0000313" key="13">
    <source>
        <dbReference type="Proteomes" id="UP001153321"/>
    </source>
</evidence>
<reference evidence="12" key="1">
    <citation type="submission" date="2022-02" db="EMBL/GenBank/DDBJ databases">
        <authorList>
            <person name="King R."/>
        </authorList>
    </citation>
    <scope>NUCLEOTIDE SEQUENCE</scope>
</reference>
<evidence type="ECO:0000256" key="1">
    <source>
        <dbReference type="ARBA" id="ARBA00006485"/>
    </source>
</evidence>
<dbReference type="EMBL" id="LR824559">
    <property type="protein sequence ID" value="CAH1642629.1"/>
    <property type="molecule type" value="Genomic_DNA"/>
</dbReference>
<comment type="catalytic activity">
    <reaction evidence="9">
        <text>L-seryl-[protein] + ATP = O-phospho-L-seryl-[protein] + ADP + H(+)</text>
        <dbReference type="Rhea" id="RHEA:17989"/>
        <dbReference type="Rhea" id="RHEA-COMP:9863"/>
        <dbReference type="Rhea" id="RHEA-COMP:11604"/>
        <dbReference type="ChEBI" id="CHEBI:15378"/>
        <dbReference type="ChEBI" id="CHEBI:29999"/>
        <dbReference type="ChEBI" id="CHEBI:30616"/>
        <dbReference type="ChEBI" id="CHEBI:83421"/>
        <dbReference type="ChEBI" id="CHEBI:456216"/>
        <dbReference type="EC" id="2.7.11.22"/>
    </reaction>
</comment>
<feature type="compositionally biased region" description="Basic and acidic residues" evidence="10">
    <location>
        <begin position="54"/>
        <end position="63"/>
    </location>
</feature>
<dbReference type="PROSITE" id="PS50011">
    <property type="entry name" value="PROTEIN_KINASE_DOM"/>
    <property type="match status" value="1"/>
</dbReference>
<evidence type="ECO:0000313" key="12">
    <source>
        <dbReference type="EMBL" id="CAH1642629.1"/>
    </source>
</evidence>
<dbReference type="Gene3D" id="3.30.200.20">
    <property type="entry name" value="Phosphorylase Kinase, domain 1"/>
    <property type="match status" value="1"/>
</dbReference>
<dbReference type="InterPro" id="IPR000719">
    <property type="entry name" value="Prot_kinase_dom"/>
</dbReference>
<evidence type="ECO:0000256" key="4">
    <source>
        <dbReference type="ARBA" id="ARBA00022679"/>
    </source>
</evidence>
<comment type="similarity">
    <text evidence="1">Belongs to the protein kinase superfamily. CMGC Ser/Thr protein kinase family. CDC2/CDKX subfamily.</text>
</comment>
<dbReference type="GO" id="GO:0005634">
    <property type="term" value="C:nucleus"/>
    <property type="evidence" value="ECO:0007669"/>
    <property type="project" value="TreeGrafter"/>
</dbReference>
<dbReference type="GO" id="GO:0007346">
    <property type="term" value="P:regulation of mitotic cell cycle"/>
    <property type="evidence" value="ECO:0007669"/>
    <property type="project" value="TreeGrafter"/>
</dbReference>